<dbReference type="EMBL" id="MU005775">
    <property type="protein sequence ID" value="KAF2706904.1"/>
    <property type="molecule type" value="Genomic_DNA"/>
</dbReference>
<reference evidence="1" key="1">
    <citation type="journal article" date="2020" name="Stud. Mycol.">
        <title>101 Dothideomycetes genomes: a test case for predicting lifestyles and emergence of pathogens.</title>
        <authorList>
            <person name="Haridas S."/>
            <person name="Albert R."/>
            <person name="Binder M."/>
            <person name="Bloem J."/>
            <person name="Labutti K."/>
            <person name="Salamov A."/>
            <person name="Andreopoulos B."/>
            <person name="Baker S."/>
            <person name="Barry K."/>
            <person name="Bills G."/>
            <person name="Bluhm B."/>
            <person name="Cannon C."/>
            <person name="Castanera R."/>
            <person name="Culley D."/>
            <person name="Daum C."/>
            <person name="Ezra D."/>
            <person name="Gonzalez J."/>
            <person name="Henrissat B."/>
            <person name="Kuo A."/>
            <person name="Liang C."/>
            <person name="Lipzen A."/>
            <person name="Lutzoni F."/>
            <person name="Magnuson J."/>
            <person name="Mondo S."/>
            <person name="Nolan M."/>
            <person name="Ohm R."/>
            <person name="Pangilinan J."/>
            <person name="Park H.-J."/>
            <person name="Ramirez L."/>
            <person name="Alfaro M."/>
            <person name="Sun H."/>
            <person name="Tritt A."/>
            <person name="Yoshinaga Y."/>
            <person name="Zwiers L.-H."/>
            <person name="Turgeon B."/>
            <person name="Goodwin S."/>
            <person name="Spatafora J."/>
            <person name="Crous P."/>
            <person name="Grigoriev I."/>
        </authorList>
    </citation>
    <scope>NUCLEOTIDE SEQUENCE</scope>
    <source>
        <strain evidence="1">CBS 279.74</strain>
    </source>
</reference>
<protein>
    <submittedName>
        <fullName evidence="1">Uncharacterized protein</fullName>
    </submittedName>
</protein>
<gene>
    <name evidence="1" type="ORF">K504DRAFT_70611</name>
</gene>
<evidence type="ECO:0000313" key="1">
    <source>
        <dbReference type="EMBL" id="KAF2706904.1"/>
    </source>
</evidence>
<dbReference type="Proteomes" id="UP000799428">
    <property type="component" value="Unassembled WGS sequence"/>
</dbReference>
<organism evidence="1 2">
    <name type="scientific">Pleomassaria siparia CBS 279.74</name>
    <dbReference type="NCBI Taxonomy" id="1314801"/>
    <lineage>
        <taxon>Eukaryota</taxon>
        <taxon>Fungi</taxon>
        <taxon>Dikarya</taxon>
        <taxon>Ascomycota</taxon>
        <taxon>Pezizomycotina</taxon>
        <taxon>Dothideomycetes</taxon>
        <taxon>Pleosporomycetidae</taxon>
        <taxon>Pleosporales</taxon>
        <taxon>Pleomassariaceae</taxon>
        <taxon>Pleomassaria</taxon>
    </lineage>
</organism>
<evidence type="ECO:0000313" key="2">
    <source>
        <dbReference type="Proteomes" id="UP000799428"/>
    </source>
</evidence>
<name>A0A6G1K226_9PLEO</name>
<accession>A0A6G1K226</accession>
<dbReference type="AlphaFoldDB" id="A0A6G1K226"/>
<proteinExistence type="predicted"/>
<keyword evidence="2" id="KW-1185">Reference proteome</keyword>
<sequence>MGVPLRWVLPRPFIVVRQAVCHSCNAKKTKRFCDFRSFCRPMYVVMYTCFGLFGVWTEQDYWPRECSRRGCISESKGFLSHRHASAGPYSSQSALVRTRRRQSSSIQASVAKSSGTVAVDYCIHVCTGHEGKPCYGLEWDINER</sequence>